<accession>A0ABD1ZTV5</accession>
<dbReference type="Proteomes" id="UP001605036">
    <property type="component" value="Unassembled WGS sequence"/>
</dbReference>
<comment type="caution">
    <text evidence="1">The sequence shown here is derived from an EMBL/GenBank/DDBJ whole genome shotgun (WGS) entry which is preliminary data.</text>
</comment>
<organism evidence="1 2">
    <name type="scientific">Riccia fluitans</name>
    <dbReference type="NCBI Taxonomy" id="41844"/>
    <lineage>
        <taxon>Eukaryota</taxon>
        <taxon>Viridiplantae</taxon>
        <taxon>Streptophyta</taxon>
        <taxon>Embryophyta</taxon>
        <taxon>Marchantiophyta</taxon>
        <taxon>Marchantiopsida</taxon>
        <taxon>Marchantiidae</taxon>
        <taxon>Marchantiales</taxon>
        <taxon>Ricciaceae</taxon>
        <taxon>Riccia</taxon>
    </lineage>
</organism>
<gene>
    <name evidence="1" type="ORF">R1flu_021922</name>
</gene>
<sequence length="305" mass="34955">MAVDILCWDALIATRRQHRINCADHPEWTVSEQKTALRDAEKEARSKYEKQMGKLLKILIPKNGEDFLPTAQEIVMTSREQERLGDVSLSQSKHISYDQVYRFALAPVSSERRFELLKDVMSGDKNGDVSMAVDSALTEIVASEVIPVKKGGGGARQVEKRPSQWLLSTRVVELYHHKTYRHDGSDKKLAIDAMIVDLPKGEQLWNENESEGVPPWNRWSSKPVSDIFIAANALVNDDGCLILFFPTNYELLGDVRDCHKQEEWVTAMKWNIFNKYPMRHRATQFKIKISSCICLKKERFGRFSV</sequence>
<evidence type="ECO:0000313" key="2">
    <source>
        <dbReference type="Proteomes" id="UP001605036"/>
    </source>
</evidence>
<reference evidence="1 2" key="1">
    <citation type="submission" date="2024-09" db="EMBL/GenBank/DDBJ databases">
        <title>Chromosome-scale assembly of Riccia fluitans.</title>
        <authorList>
            <person name="Paukszto L."/>
            <person name="Sawicki J."/>
            <person name="Karawczyk K."/>
            <person name="Piernik-Szablinska J."/>
            <person name="Szczecinska M."/>
            <person name="Mazdziarz M."/>
        </authorList>
    </citation>
    <scope>NUCLEOTIDE SEQUENCE [LARGE SCALE GENOMIC DNA]</scope>
    <source>
        <strain evidence="1">Rf_01</strain>
        <tissue evidence="1">Aerial parts of the thallus</tissue>
    </source>
</reference>
<proteinExistence type="predicted"/>
<protein>
    <submittedName>
        <fullName evidence="1">Uncharacterized protein</fullName>
    </submittedName>
</protein>
<dbReference type="AlphaFoldDB" id="A0ABD1ZTV5"/>
<keyword evidence="2" id="KW-1185">Reference proteome</keyword>
<name>A0ABD1ZTV5_9MARC</name>
<evidence type="ECO:0000313" key="1">
    <source>
        <dbReference type="EMBL" id="KAL2653794.1"/>
    </source>
</evidence>
<dbReference type="EMBL" id="JBHFFA010000001">
    <property type="protein sequence ID" value="KAL2653794.1"/>
    <property type="molecule type" value="Genomic_DNA"/>
</dbReference>